<proteinExistence type="inferred from homology"/>
<dbReference type="Gene3D" id="3.40.1620.10">
    <property type="entry name" value="YefM-like domain"/>
    <property type="match status" value="1"/>
</dbReference>
<keyword evidence="3" id="KW-1185">Reference proteome</keyword>
<dbReference type="SUPFAM" id="SSF143120">
    <property type="entry name" value="YefM-like"/>
    <property type="match status" value="1"/>
</dbReference>
<evidence type="ECO:0000313" key="2">
    <source>
        <dbReference type="EMBL" id="MFI1967434.1"/>
    </source>
</evidence>
<evidence type="ECO:0000313" key="3">
    <source>
        <dbReference type="Proteomes" id="UP001611548"/>
    </source>
</evidence>
<dbReference type="Proteomes" id="UP001611548">
    <property type="component" value="Unassembled WGS sequence"/>
</dbReference>
<reference evidence="2 3" key="1">
    <citation type="submission" date="2024-10" db="EMBL/GenBank/DDBJ databases">
        <title>The Natural Products Discovery Center: Release of the First 8490 Sequenced Strains for Exploring Actinobacteria Biosynthetic Diversity.</title>
        <authorList>
            <person name="Kalkreuter E."/>
            <person name="Kautsar S.A."/>
            <person name="Yang D."/>
            <person name="Bader C.D."/>
            <person name="Teijaro C.N."/>
            <person name="Fluegel L."/>
            <person name="Davis C.M."/>
            <person name="Simpson J.R."/>
            <person name="Lauterbach L."/>
            <person name="Steele A.D."/>
            <person name="Gui C."/>
            <person name="Meng S."/>
            <person name="Li G."/>
            <person name="Viehrig K."/>
            <person name="Ye F."/>
            <person name="Su P."/>
            <person name="Kiefer A.F."/>
            <person name="Nichols A."/>
            <person name="Cepeda A.J."/>
            <person name="Yan W."/>
            <person name="Fan B."/>
            <person name="Jiang Y."/>
            <person name="Adhikari A."/>
            <person name="Zheng C.-J."/>
            <person name="Schuster L."/>
            <person name="Cowan T.M."/>
            <person name="Smanski M.J."/>
            <person name="Chevrette M.G."/>
            <person name="De Carvalho L.P.S."/>
            <person name="Shen B."/>
        </authorList>
    </citation>
    <scope>NUCLEOTIDE SEQUENCE [LARGE SCALE GENOMIC DNA]</scope>
    <source>
        <strain evidence="2 3">NPDC020327</strain>
    </source>
</reference>
<comment type="similarity">
    <text evidence="1">Belongs to the phD/YefM antitoxin family.</text>
</comment>
<dbReference type="NCBIfam" id="TIGR01552">
    <property type="entry name" value="phd_fam"/>
    <property type="match status" value="1"/>
</dbReference>
<dbReference type="RefSeq" id="WP_240483633.1">
    <property type="nucleotide sequence ID" value="NZ_JBIRWE010000020.1"/>
</dbReference>
<accession>A0ABW7UXV9</accession>
<organism evidence="2 3">
    <name type="scientific">Streptomyces pathocidini</name>
    <dbReference type="NCBI Taxonomy" id="1650571"/>
    <lineage>
        <taxon>Bacteria</taxon>
        <taxon>Bacillati</taxon>
        <taxon>Actinomycetota</taxon>
        <taxon>Actinomycetes</taxon>
        <taxon>Kitasatosporales</taxon>
        <taxon>Streptomycetaceae</taxon>
        <taxon>Streptomyces</taxon>
    </lineage>
</organism>
<sequence length="82" mass="8867">MMTASEISRNFASVLDRAEHGETIVITRGGQRLATLGPASVGNGGALKDFFATHRPDSEYAEDVASARDLLKNEMSTLWPDD</sequence>
<evidence type="ECO:0000256" key="1">
    <source>
        <dbReference type="ARBA" id="ARBA00009981"/>
    </source>
</evidence>
<dbReference type="InterPro" id="IPR036165">
    <property type="entry name" value="YefM-like_sf"/>
</dbReference>
<name>A0ABW7UXV9_9ACTN</name>
<protein>
    <submittedName>
        <fullName evidence="2">Type II toxin-antitoxin system Phd/YefM family antitoxin</fullName>
    </submittedName>
</protein>
<dbReference type="EMBL" id="JBIRWE010000020">
    <property type="protein sequence ID" value="MFI1967434.1"/>
    <property type="molecule type" value="Genomic_DNA"/>
</dbReference>
<comment type="caution">
    <text evidence="2">The sequence shown here is derived from an EMBL/GenBank/DDBJ whole genome shotgun (WGS) entry which is preliminary data.</text>
</comment>
<gene>
    <name evidence="2" type="ORF">ACH429_25500</name>
</gene>